<name>A0A8J2MEB5_9BILA</name>
<sequence length="105" mass="11983">MNKTLQLLLVATISVPVMYSLTCYKGFRLFRGQSFGTETEECENERDYCYNMTAEAALVFKTIKAGCSTYRCMLSANTCRSVTFQGIPVNFCCCNEYDLCNYNHE</sequence>
<dbReference type="EMBL" id="CAKAEH010001936">
    <property type="protein sequence ID" value="CAG9540317.1"/>
    <property type="molecule type" value="Genomic_DNA"/>
</dbReference>
<organism evidence="1 2">
    <name type="scientific">Cercopithifilaria johnstoni</name>
    <dbReference type="NCBI Taxonomy" id="2874296"/>
    <lineage>
        <taxon>Eukaryota</taxon>
        <taxon>Metazoa</taxon>
        <taxon>Ecdysozoa</taxon>
        <taxon>Nematoda</taxon>
        <taxon>Chromadorea</taxon>
        <taxon>Rhabditida</taxon>
        <taxon>Spirurina</taxon>
        <taxon>Spiruromorpha</taxon>
        <taxon>Filarioidea</taxon>
        <taxon>Onchocercidae</taxon>
        <taxon>Cercopithifilaria</taxon>
    </lineage>
</organism>
<evidence type="ECO:0008006" key="3">
    <source>
        <dbReference type="Google" id="ProtNLM"/>
    </source>
</evidence>
<dbReference type="SUPFAM" id="SSF57302">
    <property type="entry name" value="Snake toxin-like"/>
    <property type="match status" value="1"/>
</dbReference>
<evidence type="ECO:0000313" key="2">
    <source>
        <dbReference type="Proteomes" id="UP000746747"/>
    </source>
</evidence>
<proteinExistence type="predicted"/>
<protein>
    <recommendedName>
        <fullName evidence="3">Activin_recp domain-containing protein</fullName>
    </recommendedName>
</protein>
<evidence type="ECO:0000313" key="1">
    <source>
        <dbReference type="EMBL" id="CAG9540317.1"/>
    </source>
</evidence>
<accession>A0A8J2MEB5</accession>
<keyword evidence="2" id="KW-1185">Reference proteome</keyword>
<dbReference type="PANTHER" id="PTHR21749">
    <property type="entry name" value="PRION-LIKE- Q/N-RICH -DOMAIN-BEARING PROTEIN PROTEIN 24"/>
    <property type="match status" value="1"/>
</dbReference>
<dbReference type="Proteomes" id="UP000746747">
    <property type="component" value="Unassembled WGS sequence"/>
</dbReference>
<gene>
    <name evidence="1" type="ORF">CJOHNSTONI_LOCUS9844</name>
</gene>
<comment type="caution">
    <text evidence="1">The sequence shown here is derived from an EMBL/GenBank/DDBJ whole genome shotgun (WGS) entry which is preliminary data.</text>
</comment>
<dbReference type="OrthoDB" id="5847782at2759"/>
<reference evidence="1" key="1">
    <citation type="submission" date="2021-09" db="EMBL/GenBank/DDBJ databases">
        <authorList>
            <consortium name="Pathogen Informatics"/>
        </authorList>
    </citation>
    <scope>NUCLEOTIDE SEQUENCE</scope>
</reference>
<dbReference type="AlphaFoldDB" id="A0A8J2MEB5"/>
<dbReference type="InterPro" id="IPR045860">
    <property type="entry name" value="Snake_toxin-like_sf"/>
</dbReference>